<feature type="compositionally biased region" description="Basic and acidic residues" evidence="23">
    <location>
        <begin position="1482"/>
        <end position="1506"/>
    </location>
</feature>
<dbReference type="GO" id="GO:0030027">
    <property type="term" value="C:lamellipodium"/>
    <property type="evidence" value="ECO:0007669"/>
    <property type="project" value="UniProtKB-SubCell"/>
</dbReference>
<keyword evidence="11" id="KW-0221">Differentiation</keyword>
<reference evidence="27" key="1">
    <citation type="submission" date="2025-08" db="UniProtKB">
        <authorList>
            <consortium name="RefSeq"/>
        </authorList>
    </citation>
    <scope>IDENTIFICATION</scope>
    <source>
        <strain evidence="27">Nigerian</strain>
        <tissue evidence="27">Liver and blood</tissue>
    </source>
</reference>
<keyword evidence="17" id="KW-0966">Cell projection</keyword>
<protein>
    <recommendedName>
        <fullName evidence="21">Protein scribble homolog</fullName>
    </recommendedName>
</protein>
<keyword evidence="24" id="KW-0732">Signal</keyword>
<feature type="region of interest" description="Disordered" evidence="23">
    <location>
        <begin position="1573"/>
        <end position="1652"/>
    </location>
</feature>
<accession>A0A8J1JNL6</accession>
<evidence type="ECO:0000256" key="7">
    <source>
        <dbReference type="ARBA" id="ARBA00022490"/>
    </source>
</evidence>
<evidence type="ECO:0000256" key="4">
    <source>
        <dbReference type="ARBA" id="ARBA00004536"/>
    </source>
</evidence>
<evidence type="ECO:0000256" key="11">
    <source>
        <dbReference type="ARBA" id="ARBA00022782"/>
    </source>
</evidence>
<keyword evidence="14 22" id="KW-0175">Coiled coil</keyword>
<keyword evidence="18" id="KW-0449">Lipoprotein</keyword>
<gene>
    <name evidence="27 28" type="primary">scrib</name>
</gene>
<dbReference type="Pfam" id="PF00595">
    <property type="entry name" value="PDZ"/>
    <property type="match status" value="4"/>
</dbReference>
<feature type="domain" description="PDZ" evidence="25">
    <location>
        <begin position="940"/>
        <end position="1028"/>
    </location>
</feature>
<dbReference type="Xenbase" id="XB-GENE-1018501">
    <property type="gene designation" value="scrib"/>
</dbReference>
<dbReference type="Pfam" id="PF23598">
    <property type="entry name" value="LRR_14"/>
    <property type="match status" value="1"/>
</dbReference>
<dbReference type="GO" id="GO:0098794">
    <property type="term" value="C:postsynapse"/>
    <property type="evidence" value="ECO:0007669"/>
    <property type="project" value="UniProtKB-SubCell"/>
</dbReference>
<dbReference type="PANTHER" id="PTHR23119:SF57">
    <property type="entry name" value="PROTEIN SCRIBBLE HOMOLOG"/>
    <property type="match status" value="1"/>
</dbReference>
<dbReference type="GO" id="GO:0030154">
    <property type="term" value="P:cell differentiation"/>
    <property type="evidence" value="ECO:0007669"/>
    <property type="project" value="UniProtKB-KW"/>
</dbReference>
<dbReference type="PROSITE" id="PS51450">
    <property type="entry name" value="LRR"/>
    <property type="match status" value="4"/>
</dbReference>
<evidence type="ECO:0000256" key="12">
    <source>
        <dbReference type="ARBA" id="ARBA00022949"/>
    </source>
</evidence>
<dbReference type="FunFam" id="2.30.42.10:FF:000114">
    <property type="entry name" value="protein scribble homolog isoform X1"/>
    <property type="match status" value="1"/>
</dbReference>
<evidence type="ECO:0000256" key="17">
    <source>
        <dbReference type="ARBA" id="ARBA00023273"/>
    </source>
</evidence>
<evidence type="ECO:0000256" key="21">
    <source>
        <dbReference type="ARBA" id="ARBA00072775"/>
    </source>
</evidence>
<dbReference type="AGR" id="Xenbase:XB-GENE-1018501"/>
<evidence type="ECO:0000256" key="24">
    <source>
        <dbReference type="SAM" id="SignalP"/>
    </source>
</evidence>
<feature type="signal peptide" evidence="24">
    <location>
        <begin position="1"/>
        <end position="18"/>
    </location>
</feature>
<dbReference type="GO" id="GO:0098793">
    <property type="term" value="C:presynapse"/>
    <property type="evidence" value="ECO:0007669"/>
    <property type="project" value="UniProtKB-SubCell"/>
</dbReference>
<dbReference type="FunFam" id="3.80.10.10:FF:000036">
    <property type="entry name" value="protein scribble homolog isoform X1"/>
    <property type="match status" value="1"/>
</dbReference>
<feature type="region of interest" description="Disordered" evidence="23">
    <location>
        <begin position="1808"/>
        <end position="1827"/>
    </location>
</feature>
<dbReference type="PANTHER" id="PTHR23119">
    <property type="entry name" value="DISCS LARGE"/>
    <property type="match status" value="1"/>
</dbReference>
<dbReference type="CDD" id="cd06702">
    <property type="entry name" value="PDZ3_Scribble-like"/>
    <property type="match status" value="1"/>
</dbReference>
<evidence type="ECO:0000256" key="23">
    <source>
        <dbReference type="SAM" id="MobiDB-lite"/>
    </source>
</evidence>
<dbReference type="GO" id="GO:0005886">
    <property type="term" value="C:plasma membrane"/>
    <property type="evidence" value="ECO:0007669"/>
    <property type="project" value="UniProtKB-SubCell"/>
</dbReference>
<proteinExistence type="predicted"/>
<feature type="region of interest" description="Disordered" evidence="23">
    <location>
        <begin position="729"/>
        <end position="761"/>
    </location>
</feature>
<dbReference type="SUPFAM" id="SSF52058">
    <property type="entry name" value="L domain-like"/>
    <property type="match status" value="1"/>
</dbReference>
<dbReference type="InterPro" id="IPR036034">
    <property type="entry name" value="PDZ_sf"/>
</dbReference>
<feature type="domain" description="PDZ" evidence="25">
    <location>
        <begin position="1085"/>
        <end position="1174"/>
    </location>
</feature>
<dbReference type="InterPro" id="IPR055414">
    <property type="entry name" value="LRR_R13L4/SHOC2-like"/>
</dbReference>
<keyword evidence="12" id="KW-0965">Cell junction</keyword>
<feature type="compositionally biased region" description="Basic and acidic residues" evidence="23">
    <location>
        <begin position="1716"/>
        <end position="1725"/>
    </location>
</feature>
<dbReference type="PROSITE" id="PS50106">
    <property type="entry name" value="PDZ"/>
    <property type="match status" value="4"/>
</dbReference>
<evidence type="ECO:0000256" key="14">
    <source>
        <dbReference type="ARBA" id="ARBA00023054"/>
    </source>
</evidence>
<evidence type="ECO:0000256" key="5">
    <source>
        <dbReference type="ARBA" id="ARBA00022473"/>
    </source>
</evidence>
<keyword evidence="15" id="KW-0472">Membrane</keyword>
<keyword evidence="26" id="KW-1185">Reference proteome</keyword>
<keyword evidence="6" id="KW-1003">Cell membrane</keyword>
<feature type="compositionally biased region" description="Basic and acidic residues" evidence="23">
    <location>
        <begin position="578"/>
        <end position="611"/>
    </location>
</feature>
<dbReference type="FunFam" id="3.80.10.10:FF:000064">
    <property type="entry name" value="Scribbled planar cell polarity protein"/>
    <property type="match status" value="1"/>
</dbReference>
<dbReference type="Gene3D" id="2.30.42.10">
    <property type="match status" value="4"/>
</dbReference>
<evidence type="ECO:0000256" key="3">
    <source>
        <dbReference type="ARBA" id="ARBA00004510"/>
    </source>
</evidence>
<dbReference type="InterPro" id="IPR001478">
    <property type="entry name" value="PDZ"/>
</dbReference>
<evidence type="ECO:0000256" key="6">
    <source>
        <dbReference type="ARBA" id="ARBA00022475"/>
    </source>
</evidence>
<evidence type="ECO:0000256" key="1">
    <source>
        <dbReference type="ARBA" id="ARBA00004202"/>
    </source>
</evidence>
<dbReference type="FunFam" id="2.30.42.10:FF:000074">
    <property type="entry name" value="protein scribble homolog isoform X2"/>
    <property type="match status" value="1"/>
</dbReference>
<dbReference type="GO" id="GO:0005912">
    <property type="term" value="C:adherens junction"/>
    <property type="evidence" value="ECO:0007669"/>
    <property type="project" value="UniProtKB-SubCell"/>
</dbReference>
<dbReference type="CDD" id="cd06704">
    <property type="entry name" value="PDZ1_Scribble-like"/>
    <property type="match status" value="1"/>
</dbReference>
<dbReference type="FunFam" id="2.30.42.10:FF:000041">
    <property type="entry name" value="protein scribble homolog isoform X1"/>
    <property type="match status" value="1"/>
</dbReference>
<feature type="region of interest" description="Disordered" evidence="23">
    <location>
        <begin position="1834"/>
        <end position="1853"/>
    </location>
</feature>
<dbReference type="SUPFAM" id="SSF52047">
    <property type="entry name" value="RNI-like"/>
    <property type="match status" value="1"/>
</dbReference>
<sequence length="1853" mass="204459">MHSGICSFVSAFVFCVCCRLDPLSRHAAVQAELEPAPVASCGLGACECCEAVRAGERRPGAELVWGTRRGTRRGARRDWRREGRCFGLWPLGTRKLPIAPAMLKCIPLWRCNRHVESVDKRHCSLQAVPEEIYRYSRSLEELLLDANQLRELPKPFFRLLNLRKLGLSDNEIQRLPPEVANFMQLVELDISRNDIPEIPESIKFCKSLEIADFSGNPLSRLPDGFTQLRSLAHLALNDVSLQSLPSDIGNLSNLVTLELRENVLKSVPMSLSFLVKLEQLDLGSNDLQVLPDTLGALPNLRELWLDRNQLSSLPSELGNLRRLVCLDVSENKLEQLPAEISGLMSLTDLLLSQNQLSSLPSSLGQLKQLSILKVDQNRLTQLTESIGDCENLSEIILTENLLTVLPKSMGNLTKLTNLNVDRNRLLSLPSEIGGCASLNVLSLRDNQLSALPPELAGATELHVLDVAGNRLLNLPFALTNLNLKALWLAENQSQPMLKFQTEDDEKTGSKVLTCYLLPQQPSPSLENLQNSVDDSWTDGNLNRVSVIQFQEDPKTEEEDDEAAEERRGLQRRATPHPSELKVMKKVMEGLRGDGNTSKEEATCASDEEKRLSGLSSQSAESQRSGSTVSVGFQEELQNRDPEKLPNPVLEEGAAVGDDDMEVWYTEPTVHFADKTTVLCDDDYEEYDEDRVSPVERRLIRKDTPHYKKHAKITKLPNDEVVEALLHGFSPRSLSEEEEEEGENNGPIPRFSLPNEEQDDVVAPDKEWEPAGSRDERSNSQQNIKGVSFDQVNNLLIEPARIEEEELTLAILRQTGGLGISIAGGKGSTPYKGDDEGIFISRVAEEGPAARAGVRVGDKLLEVNGVDLHNAEHHTAVEALRNSGSSVSMTVLRERMVEPENPITVTPLRPEDDYNPRERRSVVRYPEEKEEDLQSPCQRITTCLARNDKGLGFSIAGGVGSTPYRAGETGIFISRIAEGGAAHRDGTLRVGDRVISINGVDMTEARHDQAVALLTSTCPTITLLLEREPPQPGGSTDPGASPSLHRARPRSPPPPTDSENGEGEEGGAPLSNHSSQKMEDEFPIEEIVLVKSGGPLGLSIVGGSDHSSHPFGIREPGVFISKVIPRGLAARSRLRVGDRILEASGLDLRHVTHQEAVNALLSSAQELHLLVRRDPPPPGMQEICIVKTPGEKLGISIRGGARGHPGNPLDPTDEGVFISKVSSSGAAARDGRLKVGMRILEVNQQSLLGMSHTEAVQALRGVGDTLLVLVCDGFDPLAVTSAEASPGIIANPFAAGIGRKNSMESISSIDRDMSPEEIDRLQKEMEMVRETTQWEREDMEKVERMRREREEANKLLEEETKAYSTEPLKLDYKTLAALPAGGQAKVARTPPEDPPAAAAKKEAPCSPSAQQASINFLTQAESRPTPPSLSDDTFPANAKQAYKTYAALPSAHPSLEQQDPGSPRTPDQTSTSAEFSPGGLDSPEQRSFRERQKYFEMDVKHQAEKLPKRVSLVGEDDLRKMREEEARKIQMKREQLLREEGEAGDASPRARGPSTPTSVFIEGVEYKIERVDGGSLSSLTGFSPSESQRNSLEDSFRIEQRPSSMSGLTPVYPGDSAPPVRTVKAEKRLQDRLRMQSPELTEQEKQLSPAERRALQAEKRAMWRAASNMEDSIKQYELSLARKLYQARQNRSQVPEESDRMKSLEQDALKAQMMIAHSKENRKRSTLDQLAESPSPAPTPSPTPLEDYSPRLLTSPGRLSHSDKKFDYREFAAIPSSKPVYEIQSPDLTPNLKCSEDSRTSVTCSLEHVEPPEEEHGEEPAPTANTSALEEMATYSNKRKLRHTRRSLETAVPT</sequence>
<dbReference type="GeneID" id="100494581"/>
<feature type="compositionally biased region" description="Basic and acidic residues" evidence="23">
    <location>
        <begin position="1590"/>
        <end position="1599"/>
    </location>
</feature>
<feature type="compositionally biased region" description="Basic and acidic residues" evidence="23">
    <location>
        <begin position="1622"/>
        <end position="1633"/>
    </location>
</feature>
<evidence type="ECO:0000256" key="9">
    <source>
        <dbReference type="ARBA" id="ARBA00022614"/>
    </source>
</evidence>
<dbReference type="SMART" id="SM00369">
    <property type="entry name" value="LRR_TYP"/>
    <property type="match status" value="9"/>
</dbReference>
<dbReference type="InterPro" id="IPR050614">
    <property type="entry name" value="Synaptic_Scaffolding_LAP-MAGUK"/>
</dbReference>
<evidence type="ECO:0000313" key="28">
    <source>
        <dbReference type="Xenbase" id="XB-GENE-1018501"/>
    </source>
</evidence>
<keyword evidence="9" id="KW-0433">Leucine-rich repeat</keyword>
<keyword evidence="16" id="KW-0564">Palmitate</keyword>
<dbReference type="FunFam" id="3.80.10.10:FF:000286">
    <property type="entry name" value="Scribbled planar cell polarity protein"/>
    <property type="match status" value="1"/>
</dbReference>
<feature type="compositionally biased region" description="Basic and acidic residues" evidence="23">
    <location>
        <begin position="1641"/>
        <end position="1652"/>
    </location>
</feature>
<feature type="compositionally biased region" description="Polar residues" evidence="23">
    <location>
        <begin position="1409"/>
        <end position="1421"/>
    </location>
</feature>
<keyword evidence="5" id="KW-0217">Developmental protein</keyword>
<evidence type="ECO:0000256" key="22">
    <source>
        <dbReference type="SAM" id="Coils"/>
    </source>
</evidence>
<keyword evidence="7" id="KW-0963">Cytoplasm</keyword>
<feature type="region of interest" description="Disordered" evidence="23">
    <location>
        <begin position="1712"/>
        <end position="1761"/>
    </location>
</feature>
<dbReference type="CTD" id="23513"/>
<evidence type="ECO:0000256" key="18">
    <source>
        <dbReference type="ARBA" id="ARBA00023288"/>
    </source>
</evidence>
<keyword evidence="8" id="KW-0597">Phosphoprotein</keyword>
<feature type="region of interest" description="Disordered" evidence="23">
    <location>
        <begin position="1382"/>
        <end position="1518"/>
    </location>
</feature>
<dbReference type="Pfam" id="PF13855">
    <property type="entry name" value="LRR_8"/>
    <property type="match status" value="2"/>
</dbReference>
<feature type="region of interest" description="Disordered" evidence="23">
    <location>
        <begin position="1024"/>
        <end position="1077"/>
    </location>
</feature>
<dbReference type="FunFam" id="2.30.42.10:FF:000064">
    <property type="entry name" value="protein lap4 isoform X1"/>
    <property type="match status" value="1"/>
</dbReference>
<evidence type="ECO:0000313" key="27">
    <source>
        <dbReference type="RefSeq" id="XP_031759472.1"/>
    </source>
</evidence>
<evidence type="ECO:0000256" key="19">
    <source>
        <dbReference type="ARBA" id="ARBA00034106"/>
    </source>
</evidence>
<feature type="region of interest" description="Disordered" evidence="23">
    <location>
        <begin position="547"/>
        <end position="647"/>
    </location>
</feature>
<dbReference type="Proteomes" id="UP000008143">
    <property type="component" value="Chromosome 6"/>
</dbReference>
<feature type="region of interest" description="Disordered" evidence="23">
    <location>
        <begin position="1685"/>
        <end position="1704"/>
    </location>
</feature>
<feature type="compositionally biased region" description="Low complexity" evidence="23">
    <location>
        <begin position="612"/>
        <end position="626"/>
    </location>
</feature>
<evidence type="ECO:0000256" key="16">
    <source>
        <dbReference type="ARBA" id="ARBA00023139"/>
    </source>
</evidence>
<feature type="region of interest" description="Disordered" evidence="23">
    <location>
        <begin position="1531"/>
        <end position="1560"/>
    </location>
</feature>
<keyword evidence="13" id="KW-0770">Synapse</keyword>
<dbReference type="CDD" id="cd06703">
    <property type="entry name" value="PDZ2_Scribble-like"/>
    <property type="match status" value="1"/>
</dbReference>
<evidence type="ECO:0000256" key="20">
    <source>
        <dbReference type="ARBA" id="ARBA00034110"/>
    </source>
</evidence>
<name>A0A8J1JNL6_XENTR</name>
<dbReference type="Gene3D" id="3.80.10.10">
    <property type="entry name" value="Ribonuclease Inhibitor"/>
    <property type="match status" value="3"/>
</dbReference>
<evidence type="ECO:0000313" key="26">
    <source>
        <dbReference type="Proteomes" id="UP000008143"/>
    </source>
</evidence>
<evidence type="ECO:0000256" key="15">
    <source>
        <dbReference type="ARBA" id="ARBA00023136"/>
    </source>
</evidence>
<organism evidence="26 27">
    <name type="scientific">Xenopus tropicalis</name>
    <name type="common">Western clawed frog</name>
    <name type="synonym">Silurana tropicalis</name>
    <dbReference type="NCBI Taxonomy" id="8364"/>
    <lineage>
        <taxon>Eukaryota</taxon>
        <taxon>Metazoa</taxon>
        <taxon>Chordata</taxon>
        <taxon>Craniata</taxon>
        <taxon>Vertebrata</taxon>
        <taxon>Euteleostomi</taxon>
        <taxon>Amphibia</taxon>
        <taxon>Batrachia</taxon>
        <taxon>Anura</taxon>
        <taxon>Pipoidea</taxon>
        <taxon>Pipidae</taxon>
        <taxon>Xenopodinae</taxon>
        <taxon>Xenopus</taxon>
        <taxon>Silurana</taxon>
    </lineage>
</organism>
<dbReference type="InterPro" id="IPR003591">
    <property type="entry name" value="Leu-rich_rpt_typical-subtyp"/>
</dbReference>
<evidence type="ECO:0000259" key="25">
    <source>
        <dbReference type="PROSITE" id="PS50106"/>
    </source>
</evidence>
<evidence type="ECO:0000256" key="8">
    <source>
        <dbReference type="ARBA" id="ARBA00022553"/>
    </source>
</evidence>
<dbReference type="SUPFAM" id="SSF50156">
    <property type="entry name" value="PDZ domain-like"/>
    <property type="match status" value="4"/>
</dbReference>
<feature type="compositionally biased region" description="Polar residues" evidence="23">
    <location>
        <begin position="1574"/>
        <end position="1589"/>
    </location>
</feature>
<dbReference type="SMART" id="SM00364">
    <property type="entry name" value="LRR_BAC"/>
    <property type="match status" value="9"/>
</dbReference>
<dbReference type="CDD" id="cd06701">
    <property type="entry name" value="PDZ4_Scribble-like"/>
    <property type="match status" value="1"/>
</dbReference>
<dbReference type="InterPro" id="IPR032675">
    <property type="entry name" value="LRR_dom_sf"/>
</dbReference>
<dbReference type="SMART" id="SM00228">
    <property type="entry name" value="PDZ"/>
    <property type="match status" value="4"/>
</dbReference>
<keyword evidence="10" id="KW-0677">Repeat</keyword>
<feature type="domain" description="PDZ" evidence="25">
    <location>
        <begin position="1181"/>
        <end position="1269"/>
    </location>
</feature>
<dbReference type="InterPro" id="IPR001611">
    <property type="entry name" value="Leu-rich_rpt"/>
</dbReference>
<feature type="chain" id="PRO_5035189857" description="Protein scribble homolog" evidence="24">
    <location>
        <begin position="19"/>
        <end position="1853"/>
    </location>
</feature>
<feature type="compositionally biased region" description="Basic and acidic residues" evidence="23">
    <location>
        <begin position="1531"/>
        <end position="1540"/>
    </location>
</feature>
<feature type="domain" description="PDZ" evidence="25">
    <location>
        <begin position="807"/>
        <end position="894"/>
    </location>
</feature>
<feature type="compositionally biased region" description="Acidic residues" evidence="23">
    <location>
        <begin position="554"/>
        <end position="563"/>
    </location>
</feature>
<comment type="subcellular location">
    <subcellularLocation>
        <location evidence="4">Cell junction</location>
        <location evidence="4">Adherens junction</location>
    </subcellularLocation>
    <subcellularLocation>
        <location evidence="1">Cell membrane</location>
        <topology evidence="1">Peripheral membrane protein</topology>
    </subcellularLocation>
    <subcellularLocation>
        <location evidence="3">Cell projection</location>
        <location evidence="3">Lamellipodium</location>
    </subcellularLocation>
    <subcellularLocation>
        <location evidence="2">Cytoplasm</location>
    </subcellularLocation>
    <subcellularLocation>
        <location evidence="20">Postsynapse</location>
    </subcellularLocation>
    <subcellularLocation>
        <location evidence="19">Presynapse</location>
    </subcellularLocation>
</comment>
<dbReference type="GO" id="GO:0005737">
    <property type="term" value="C:cytoplasm"/>
    <property type="evidence" value="ECO:0007669"/>
    <property type="project" value="UniProtKB-SubCell"/>
</dbReference>
<feature type="coiled-coil region" evidence="22">
    <location>
        <begin position="1334"/>
        <end position="1361"/>
    </location>
</feature>
<evidence type="ECO:0000256" key="2">
    <source>
        <dbReference type="ARBA" id="ARBA00004496"/>
    </source>
</evidence>
<evidence type="ECO:0000256" key="13">
    <source>
        <dbReference type="ARBA" id="ARBA00023018"/>
    </source>
</evidence>
<feature type="compositionally biased region" description="Polar residues" evidence="23">
    <location>
        <begin position="1454"/>
        <end position="1473"/>
    </location>
</feature>
<dbReference type="RefSeq" id="XP_031759472.1">
    <property type="nucleotide sequence ID" value="XM_031903612.1"/>
</dbReference>
<evidence type="ECO:0000256" key="10">
    <source>
        <dbReference type="ARBA" id="ARBA00022737"/>
    </source>
</evidence>